<dbReference type="InterPro" id="IPR036249">
    <property type="entry name" value="Thioredoxin-like_sf"/>
</dbReference>
<evidence type="ECO:0000313" key="2">
    <source>
        <dbReference type="EMBL" id="OIQ80101.1"/>
    </source>
</evidence>
<dbReference type="PANTHER" id="PTHR12151">
    <property type="entry name" value="ELECTRON TRANSPORT PROTIN SCO1/SENC FAMILY MEMBER"/>
    <property type="match status" value="1"/>
</dbReference>
<dbReference type="CDD" id="cd02968">
    <property type="entry name" value="SCO"/>
    <property type="match status" value="1"/>
</dbReference>
<reference evidence="2" key="1">
    <citation type="submission" date="2016-10" db="EMBL/GenBank/DDBJ databases">
        <title>Sequence of Gallionella enrichment culture.</title>
        <authorList>
            <person name="Poehlein A."/>
            <person name="Muehling M."/>
            <person name="Daniel R."/>
        </authorList>
    </citation>
    <scope>NUCLEOTIDE SEQUENCE</scope>
</reference>
<sequence>MMSAARPRRRFLAAAGCGLMLAACGRKQQWDLDNVSSVLPALRFDLVDDSGAKVTAASYAGKAVILYFGYTHCPDVCPQTMANLAAAVKSLGAQADEVRILFVSVDPTRDTLPILHAYTRAFSPQAVGLTGSMSEIQEAAKRFHVAFNYGAKDKYGNYAVNHSAAIYLFDRRGHGMLIGSDQSPPQAIAHDLRQLLAD</sequence>
<comment type="similarity">
    <text evidence="1">Belongs to the SCO1/2 family.</text>
</comment>
<dbReference type="InterPro" id="IPR003782">
    <property type="entry name" value="SCO1/SenC"/>
</dbReference>
<organism evidence="2">
    <name type="scientific">mine drainage metagenome</name>
    <dbReference type="NCBI Taxonomy" id="410659"/>
    <lineage>
        <taxon>unclassified sequences</taxon>
        <taxon>metagenomes</taxon>
        <taxon>ecological metagenomes</taxon>
    </lineage>
</organism>
<name>A0A1J5QW23_9ZZZZ</name>
<dbReference type="PROSITE" id="PS51257">
    <property type="entry name" value="PROKAR_LIPOPROTEIN"/>
    <property type="match status" value="1"/>
</dbReference>
<dbReference type="Pfam" id="PF02630">
    <property type="entry name" value="SCO1-SenC"/>
    <property type="match status" value="1"/>
</dbReference>
<gene>
    <name evidence="2" type="ORF">GALL_381520</name>
</gene>
<proteinExistence type="inferred from homology"/>
<dbReference type="Gene3D" id="3.40.30.10">
    <property type="entry name" value="Glutaredoxin"/>
    <property type="match status" value="1"/>
</dbReference>
<dbReference type="PANTHER" id="PTHR12151:SF25">
    <property type="entry name" value="LINALOOL DEHYDRATASE_ISOMERASE DOMAIN-CONTAINING PROTEIN"/>
    <property type="match status" value="1"/>
</dbReference>
<evidence type="ECO:0008006" key="3">
    <source>
        <dbReference type="Google" id="ProtNLM"/>
    </source>
</evidence>
<protein>
    <recommendedName>
        <fullName evidence="3">Thioredoxin domain-containing protein</fullName>
    </recommendedName>
</protein>
<dbReference type="SUPFAM" id="SSF52833">
    <property type="entry name" value="Thioredoxin-like"/>
    <property type="match status" value="1"/>
</dbReference>
<dbReference type="FunFam" id="3.40.30.10:FF:000013">
    <property type="entry name" value="Blast:Protein SCO1 homolog, mitochondrial"/>
    <property type="match status" value="1"/>
</dbReference>
<comment type="caution">
    <text evidence="2">The sequence shown here is derived from an EMBL/GenBank/DDBJ whole genome shotgun (WGS) entry which is preliminary data.</text>
</comment>
<accession>A0A1J5QW23</accession>
<dbReference type="EMBL" id="MLJW01001109">
    <property type="protein sequence ID" value="OIQ80101.1"/>
    <property type="molecule type" value="Genomic_DNA"/>
</dbReference>
<dbReference type="AlphaFoldDB" id="A0A1J5QW23"/>
<evidence type="ECO:0000256" key="1">
    <source>
        <dbReference type="ARBA" id="ARBA00010996"/>
    </source>
</evidence>